<reference evidence="2" key="1">
    <citation type="journal article" date="2024" name="Front. Bioeng. Biotechnol.">
        <title>Genome-scale model development and genomic sequencing of the oleaginous clade Lipomyces.</title>
        <authorList>
            <person name="Czajka J.J."/>
            <person name="Han Y."/>
            <person name="Kim J."/>
            <person name="Mondo S.J."/>
            <person name="Hofstad B.A."/>
            <person name="Robles A."/>
            <person name="Haridas S."/>
            <person name="Riley R."/>
            <person name="LaButti K."/>
            <person name="Pangilinan J."/>
            <person name="Andreopoulos W."/>
            <person name="Lipzen A."/>
            <person name="Yan J."/>
            <person name="Wang M."/>
            <person name="Ng V."/>
            <person name="Grigoriev I.V."/>
            <person name="Spatafora J.W."/>
            <person name="Magnuson J.K."/>
            <person name="Baker S.E."/>
            <person name="Pomraning K.R."/>
        </authorList>
    </citation>
    <scope>NUCLEOTIDE SEQUENCE [LARGE SCALE GENOMIC DNA]</scope>
    <source>
        <strain evidence="2">CBS 10300</strain>
    </source>
</reference>
<comment type="caution">
    <text evidence="1">The sequence shown here is derived from an EMBL/GenBank/DDBJ whole genome shotgun (WGS) entry which is preliminary data.</text>
</comment>
<protein>
    <submittedName>
        <fullName evidence="1">Uncharacterized protein</fullName>
    </submittedName>
</protein>
<accession>A0ACC3TJX7</accession>
<dbReference type="EMBL" id="MU970097">
    <property type="protein sequence ID" value="KAK9321499.1"/>
    <property type="molecule type" value="Genomic_DNA"/>
</dbReference>
<sequence length="157" mass="17795">MRISTEVHSQGILSAVIACFLLFACLSTRLEKQLRIYVRPYRLIVTDILFLVCWAFSMPMLVIEYPDRSQNFITYKLLLASCVVSLISWSTSTGLDCCQFGDLLTTEYVDAVDEDATVIPQSTISGLEEGTLRLVPDKFETQKPENALVRKNVAYLW</sequence>
<evidence type="ECO:0000313" key="2">
    <source>
        <dbReference type="Proteomes" id="UP001489719"/>
    </source>
</evidence>
<keyword evidence="2" id="KW-1185">Reference proteome</keyword>
<name>A0ACC3TJX7_9ASCO</name>
<evidence type="ECO:0000313" key="1">
    <source>
        <dbReference type="EMBL" id="KAK9321499.1"/>
    </source>
</evidence>
<proteinExistence type="predicted"/>
<organism evidence="1 2">
    <name type="scientific">Lipomyces orientalis</name>
    <dbReference type="NCBI Taxonomy" id="1233043"/>
    <lineage>
        <taxon>Eukaryota</taxon>
        <taxon>Fungi</taxon>
        <taxon>Dikarya</taxon>
        <taxon>Ascomycota</taxon>
        <taxon>Saccharomycotina</taxon>
        <taxon>Lipomycetes</taxon>
        <taxon>Lipomycetales</taxon>
        <taxon>Lipomycetaceae</taxon>
        <taxon>Lipomyces</taxon>
    </lineage>
</organism>
<gene>
    <name evidence="1" type="ORF">V1517DRAFT_326298</name>
</gene>
<dbReference type="Proteomes" id="UP001489719">
    <property type="component" value="Unassembled WGS sequence"/>
</dbReference>